<evidence type="ECO:0000313" key="3">
    <source>
        <dbReference type="Proteomes" id="UP001140949"/>
    </source>
</evidence>
<reference evidence="1" key="2">
    <citation type="submission" date="2023-04" db="EMBL/GenBank/DDBJ databases">
        <authorList>
            <person name="Bruccoleri R.E."/>
            <person name="Oakeley E.J."/>
            <person name="Faust A.-M."/>
            <person name="Dessus-Babus S."/>
            <person name="Altorfer M."/>
            <person name="Burckhardt D."/>
            <person name="Oertli M."/>
            <person name="Naumann U."/>
            <person name="Petersen F."/>
            <person name="Wong J."/>
        </authorList>
    </citation>
    <scope>NUCLEOTIDE SEQUENCE</scope>
    <source>
        <strain evidence="1">GSM-AAB239-AS_SAM_17_03QT</strain>
        <tissue evidence="1">Leaf</tissue>
    </source>
</reference>
<reference evidence="1" key="1">
    <citation type="journal article" date="2023" name="GigaByte">
        <title>Genome assembly of the bearded iris, Iris pallida Lam.</title>
        <authorList>
            <person name="Bruccoleri R.E."/>
            <person name="Oakeley E.J."/>
            <person name="Faust A.M.E."/>
            <person name="Altorfer M."/>
            <person name="Dessus-Babus S."/>
            <person name="Burckhardt D."/>
            <person name="Oertli M."/>
            <person name="Naumann U."/>
            <person name="Petersen F."/>
            <person name="Wong J."/>
        </authorList>
    </citation>
    <scope>NUCLEOTIDE SEQUENCE</scope>
    <source>
        <strain evidence="1">GSM-AAB239-AS_SAM_17_03QT</strain>
    </source>
</reference>
<sequence length="58" mass="6366">MESTRPLVMGATISNPEHLNQHFPLRVDQGVGEYRVISDEAVLSEVAMSGLVTRVEKA</sequence>
<organism evidence="1 3">
    <name type="scientific">Iris pallida</name>
    <name type="common">Sweet iris</name>
    <dbReference type="NCBI Taxonomy" id="29817"/>
    <lineage>
        <taxon>Eukaryota</taxon>
        <taxon>Viridiplantae</taxon>
        <taxon>Streptophyta</taxon>
        <taxon>Embryophyta</taxon>
        <taxon>Tracheophyta</taxon>
        <taxon>Spermatophyta</taxon>
        <taxon>Magnoliopsida</taxon>
        <taxon>Liliopsida</taxon>
        <taxon>Asparagales</taxon>
        <taxon>Iridaceae</taxon>
        <taxon>Iridoideae</taxon>
        <taxon>Irideae</taxon>
        <taxon>Iris</taxon>
    </lineage>
</organism>
<dbReference type="EMBL" id="JANAVB010020200">
    <property type="protein sequence ID" value="KAJ6827465.1"/>
    <property type="molecule type" value="Genomic_DNA"/>
</dbReference>
<protein>
    <submittedName>
        <fullName evidence="1">Uncharacterized protein</fullName>
    </submittedName>
</protein>
<dbReference type="EMBL" id="JANAVB010001997">
    <property type="protein sequence ID" value="KAJ6852019.1"/>
    <property type="molecule type" value="Genomic_DNA"/>
</dbReference>
<dbReference type="AlphaFoldDB" id="A0AAX6GGM4"/>
<proteinExistence type="predicted"/>
<evidence type="ECO:0000313" key="1">
    <source>
        <dbReference type="EMBL" id="KAJ6827465.1"/>
    </source>
</evidence>
<accession>A0AAX6GGM4</accession>
<name>A0AAX6GGM4_IRIPA</name>
<dbReference type="Proteomes" id="UP001140949">
    <property type="component" value="Unassembled WGS sequence"/>
</dbReference>
<keyword evidence="3" id="KW-1185">Reference proteome</keyword>
<evidence type="ECO:0000313" key="2">
    <source>
        <dbReference type="EMBL" id="KAJ6852019.1"/>
    </source>
</evidence>
<gene>
    <name evidence="1" type="ORF">M6B38_126985</name>
    <name evidence="2" type="ORF">M6B38_257380</name>
</gene>
<comment type="caution">
    <text evidence="1">The sequence shown here is derived from an EMBL/GenBank/DDBJ whole genome shotgun (WGS) entry which is preliminary data.</text>
</comment>